<evidence type="ECO:0000313" key="1">
    <source>
        <dbReference type="EMBL" id="PSS13127.1"/>
    </source>
</evidence>
<dbReference type="InParanoid" id="A0A2T3AWS0"/>
<protein>
    <submittedName>
        <fullName evidence="1">Uncharacterized protein</fullName>
    </submittedName>
</protein>
<organism evidence="1 2">
    <name type="scientific">Amorphotheca resinae ATCC 22711</name>
    <dbReference type="NCBI Taxonomy" id="857342"/>
    <lineage>
        <taxon>Eukaryota</taxon>
        <taxon>Fungi</taxon>
        <taxon>Dikarya</taxon>
        <taxon>Ascomycota</taxon>
        <taxon>Pezizomycotina</taxon>
        <taxon>Leotiomycetes</taxon>
        <taxon>Helotiales</taxon>
        <taxon>Amorphothecaceae</taxon>
        <taxon>Amorphotheca</taxon>
    </lineage>
</organism>
<gene>
    <name evidence="1" type="ORF">M430DRAFT_265312</name>
</gene>
<evidence type="ECO:0000313" key="2">
    <source>
        <dbReference type="Proteomes" id="UP000241818"/>
    </source>
</evidence>
<dbReference type="GeneID" id="36573495"/>
<name>A0A2T3AWS0_AMORE</name>
<sequence>MPGGLLLSIAHPVSPLSLCISKVESKTDAISFLAVCCISVLHVQTPLPRYSRIIPTSPFPRSRQGGEMHGV</sequence>
<dbReference type="EMBL" id="KZ679014">
    <property type="protein sequence ID" value="PSS13127.1"/>
    <property type="molecule type" value="Genomic_DNA"/>
</dbReference>
<keyword evidence="2" id="KW-1185">Reference proteome</keyword>
<reference evidence="1 2" key="1">
    <citation type="journal article" date="2018" name="New Phytol.">
        <title>Comparative genomics and transcriptomics depict ericoid mycorrhizal fungi as versatile saprotrophs and plant mutualists.</title>
        <authorList>
            <person name="Martino E."/>
            <person name="Morin E."/>
            <person name="Grelet G.A."/>
            <person name="Kuo A."/>
            <person name="Kohler A."/>
            <person name="Daghino S."/>
            <person name="Barry K.W."/>
            <person name="Cichocki N."/>
            <person name="Clum A."/>
            <person name="Dockter R.B."/>
            <person name="Hainaut M."/>
            <person name="Kuo R.C."/>
            <person name="LaButti K."/>
            <person name="Lindahl B.D."/>
            <person name="Lindquist E.A."/>
            <person name="Lipzen A."/>
            <person name="Khouja H.R."/>
            <person name="Magnuson J."/>
            <person name="Murat C."/>
            <person name="Ohm R.A."/>
            <person name="Singer S.W."/>
            <person name="Spatafora J.W."/>
            <person name="Wang M."/>
            <person name="Veneault-Fourrey C."/>
            <person name="Henrissat B."/>
            <person name="Grigoriev I.V."/>
            <person name="Martin F.M."/>
            <person name="Perotto S."/>
        </authorList>
    </citation>
    <scope>NUCLEOTIDE SEQUENCE [LARGE SCALE GENOMIC DNA]</scope>
    <source>
        <strain evidence="1 2">ATCC 22711</strain>
    </source>
</reference>
<proteinExistence type="predicted"/>
<dbReference type="Proteomes" id="UP000241818">
    <property type="component" value="Unassembled WGS sequence"/>
</dbReference>
<dbReference type="RefSeq" id="XP_024719118.1">
    <property type="nucleotide sequence ID" value="XM_024865414.1"/>
</dbReference>
<dbReference type="AlphaFoldDB" id="A0A2T3AWS0"/>
<accession>A0A2T3AWS0</accession>